<dbReference type="OrthoDB" id="4583at2759"/>
<dbReference type="Proteomes" id="UP000092154">
    <property type="component" value="Unassembled WGS sequence"/>
</dbReference>
<organism evidence="1 2">
    <name type="scientific">Rhizopogon vinicolor AM-OR11-026</name>
    <dbReference type="NCBI Taxonomy" id="1314800"/>
    <lineage>
        <taxon>Eukaryota</taxon>
        <taxon>Fungi</taxon>
        <taxon>Dikarya</taxon>
        <taxon>Basidiomycota</taxon>
        <taxon>Agaricomycotina</taxon>
        <taxon>Agaricomycetes</taxon>
        <taxon>Agaricomycetidae</taxon>
        <taxon>Boletales</taxon>
        <taxon>Suillineae</taxon>
        <taxon>Rhizopogonaceae</taxon>
        <taxon>Rhizopogon</taxon>
    </lineage>
</organism>
<evidence type="ECO:0000313" key="2">
    <source>
        <dbReference type="Proteomes" id="UP000092154"/>
    </source>
</evidence>
<evidence type="ECO:0000313" key="1">
    <source>
        <dbReference type="EMBL" id="OAX37248.1"/>
    </source>
</evidence>
<reference evidence="1 2" key="1">
    <citation type="submission" date="2016-06" db="EMBL/GenBank/DDBJ databases">
        <title>Comparative genomics of the ectomycorrhizal sister species Rhizopogon vinicolor and Rhizopogon vesiculosus (Basidiomycota: Boletales) reveals a divergence of the mating type B locus.</title>
        <authorList>
            <consortium name="DOE Joint Genome Institute"/>
            <person name="Mujic A.B."/>
            <person name="Kuo A."/>
            <person name="Tritt A."/>
            <person name="Lipzen A."/>
            <person name="Chen C."/>
            <person name="Johnson J."/>
            <person name="Sharma A."/>
            <person name="Barry K."/>
            <person name="Grigoriev I.V."/>
            <person name="Spatafora J.W."/>
        </authorList>
    </citation>
    <scope>NUCLEOTIDE SEQUENCE [LARGE SCALE GENOMIC DNA]</scope>
    <source>
        <strain evidence="1 2">AM-OR11-026</strain>
    </source>
</reference>
<accession>A0A1B7MXA8</accession>
<dbReference type="EMBL" id="KV448363">
    <property type="protein sequence ID" value="OAX37248.1"/>
    <property type="molecule type" value="Genomic_DNA"/>
</dbReference>
<dbReference type="PANTHER" id="PTHR32138">
    <property type="entry name" value="PHOSPHATIDYLETHANOLAMINE N-METHYLTRANSFERASE"/>
    <property type="match status" value="1"/>
</dbReference>
<gene>
    <name evidence="1" type="ORF">K503DRAFT_245503</name>
</gene>
<dbReference type="GO" id="GO:0004608">
    <property type="term" value="F:phosphatidylethanolamine N-methyltransferase activity"/>
    <property type="evidence" value="ECO:0007669"/>
    <property type="project" value="TreeGrafter"/>
</dbReference>
<dbReference type="InParanoid" id="A0A1B7MXA8"/>
<dbReference type="Gene3D" id="2.60.40.2840">
    <property type="match status" value="1"/>
</dbReference>
<dbReference type="GO" id="GO:0006656">
    <property type="term" value="P:phosphatidylcholine biosynthetic process"/>
    <property type="evidence" value="ECO:0007669"/>
    <property type="project" value="TreeGrafter"/>
</dbReference>
<protein>
    <submittedName>
        <fullName evidence="1">Uncharacterized protein</fullName>
    </submittedName>
</protein>
<keyword evidence="2" id="KW-1185">Reference proteome</keyword>
<proteinExistence type="predicted"/>
<sequence>MRFHLGETIKVNWQAPVRHSRRDWIGIYRVGANKSTLVTKISSFGMWIPVHDEEWDEDLPLDDISRITTRSKEPELGSVSFEGSALPWTIGIYEVRYHHDGKYNVLNLDGPFEVYVSEPAALDFTSVLECLAHIVPLCLDSDPYLMPLSCGGTQEPADADADGSDGLTRSHQTSQVLGGLRCLAGKQLSIGWPYETAPRMADKTVQGI</sequence>
<dbReference type="PANTHER" id="PTHR32138:SF0">
    <property type="entry name" value="PHOSPHATIDYLETHANOLAMINE N-METHYLTRANSFERASE"/>
    <property type="match status" value="1"/>
</dbReference>
<dbReference type="AlphaFoldDB" id="A0A1B7MXA8"/>
<name>A0A1B7MXA8_9AGAM</name>
<dbReference type="STRING" id="1314800.A0A1B7MXA8"/>